<keyword evidence="5" id="KW-0501">Molybdenum cofactor biosynthesis</keyword>
<protein>
    <recommendedName>
        <fullName evidence="4">Molybdopterin synthase catalytic subunit</fullName>
        <ecNumber evidence="3">2.8.1.12</ecNumber>
    </recommendedName>
    <alternativeName>
        <fullName evidence="9">MPT synthase subunit 2</fullName>
    </alternativeName>
    <alternativeName>
        <fullName evidence="7">Molybdenum cofactor biosynthesis protein E</fullName>
    </alternativeName>
    <alternativeName>
        <fullName evidence="8">Molybdopterin-converting factor large subunit</fullName>
    </alternativeName>
    <alternativeName>
        <fullName evidence="10">Molybdopterin-converting factor subunit 2</fullName>
    </alternativeName>
</protein>
<comment type="pathway">
    <text evidence="1">Cofactor biosynthesis; molybdopterin biosynthesis.</text>
</comment>
<gene>
    <name evidence="12" type="ORF">SAMN05421636_10641</name>
</gene>
<dbReference type="Proteomes" id="UP000199109">
    <property type="component" value="Unassembled WGS sequence"/>
</dbReference>
<evidence type="ECO:0000256" key="8">
    <source>
        <dbReference type="ARBA" id="ARBA00030407"/>
    </source>
</evidence>
<dbReference type="Gene3D" id="3.90.1170.40">
    <property type="entry name" value="Molybdopterin biosynthesis MoaE subunit"/>
    <property type="match status" value="1"/>
</dbReference>
<evidence type="ECO:0000256" key="1">
    <source>
        <dbReference type="ARBA" id="ARBA00005046"/>
    </source>
</evidence>
<evidence type="ECO:0000256" key="5">
    <source>
        <dbReference type="ARBA" id="ARBA00023150"/>
    </source>
</evidence>
<evidence type="ECO:0000313" key="12">
    <source>
        <dbReference type="EMBL" id="SDE59100.1"/>
    </source>
</evidence>
<organism evidence="12 13">
    <name type="scientific">Pricia antarctica</name>
    <dbReference type="NCBI Taxonomy" id="641691"/>
    <lineage>
        <taxon>Bacteria</taxon>
        <taxon>Pseudomonadati</taxon>
        <taxon>Bacteroidota</taxon>
        <taxon>Flavobacteriia</taxon>
        <taxon>Flavobacteriales</taxon>
        <taxon>Flavobacteriaceae</taxon>
        <taxon>Pricia</taxon>
    </lineage>
</organism>
<evidence type="ECO:0000256" key="3">
    <source>
        <dbReference type="ARBA" id="ARBA00011950"/>
    </source>
</evidence>
<evidence type="ECO:0000256" key="10">
    <source>
        <dbReference type="ARBA" id="ARBA00032474"/>
    </source>
</evidence>
<dbReference type="Pfam" id="PF02391">
    <property type="entry name" value="MoaE"/>
    <property type="match status" value="1"/>
</dbReference>
<keyword evidence="13" id="KW-1185">Reference proteome</keyword>
<sequence length="140" mass="15745">MKGNISIEIFDVIDTSAVFAELSHPQSGGICVFVGAVREFTDNEEVLSLEFETYKVMALKEMNKIALEAIEKWNLNKVVIRHAVGPKNVEEPVVVVGASSAHRDACFKACRYLIDTLKERVPIWKKEIFKNKSVWVSAHP</sequence>
<dbReference type="SUPFAM" id="SSF54690">
    <property type="entry name" value="Molybdopterin synthase subunit MoaE"/>
    <property type="match status" value="1"/>
</dbReference>
<dbReference type="CDD" id="cd00756">
    <property type="entry name" value="MoaE"/>
    <property type="match status" value="1"/>
</dbReference>
<dbReference type="AlphaFoldDB" id="A0A1G7E6H5"/>
<dbReference type="InterPro" id="IPR003448">
    <property type="entry name" value="Mopterin_biosynth_MoaE"/>
</dbReference>
<evidence type="ECO:0000256" key="7">
    <source>
        <dbReference type="ARBA" id="ARBA00029745"/>
    </source>
</evidence>
<evidence type="ECO:0000256" key="6">
    <source>
        <dbReference type="ARBA" id="ARBA00026066"/>
    </source>
</evidence>
<evidence type="ECO:0000256" key="11">
    <source>
        <dbReference type="ARBA" id="ARBA00049878"/>
    </source>
</evidence>
<dbReference type="EC" id="2.8.1.12" evidence="3"/>
<reference evidence="12 13" key="1">
    <citation type="submission" date="2016-10" db="EMBL/GenBank/DDBJ databases">
        <authorList>
            <person name="de Groot N.N."/>
        </authorList>
    </citation>
    <scope>NUCLEOTIDE SEQUENCE [LARGE SCALE GENOMIC DNA]</scope>
    <source>
        <strain evidence="12 13">DSM 23421</strain>
    </source>
</reference>
<name>A0A1G7E6H5_9FLAO</name>
<dbReference type="PANTHER" id="PTHR23404">
    <property type="entry name" value="MOLYBDOPTERIN SYNTHASE RELATED"/>
    <property type="match status" value="1"/>
</dbReference>
<comment type="catalytic activity">
    <reaction evidence="11">
        <text>2 [molybdopterin-synthase sulfur-carrier protein]-C-terminal-Gly-aminoethanethioate + cyclic pyranopterin phosphate + H2O = molybdopterin + 2 [molybdopterin-synthase sulfur-carrier protein]-C-terminal Gly-Gly + 2 H(+)</text>
        <dbReference type="Rhea" id="RHEA:26333"/>
        <dbReference type="Rhea" id="RHEA-COMP:12202"/>
        <dbReference type="Rhea" id="RHEA-COMP:19907"/>
        <dbReference type="ChEBI" id="CHEBI:15377"/>
        <dbReference type="ChEBI" id="CHEBI:15378"/>
        <dbReference type="ChEBI" id="CHEBI:58698"/>
        <dbReference type="ChEBI" id="CHEBI:59648"/>
        <dbReference type="ChEBI" id="CHEBI:90778"/>
        <dbReference type="ChEBI" id="CHEBI:232372"/>
        <dbReference type="EC" id="2.8.1.12"/>
    </reaction>
</comment>
<dbReference type="GO" id="GO:0030366">
    <property type="term" value="F:molybdopterin synthase activity"/>
    <property type="evidence" value="ECO:0007669"/>
    <property type="project" value="UniProtKB-EC"/>
</dbReference>
<comment type="similarity">
    <text evidence="2">Belongs to the MoaE family.</text>
</comment>
<dbReference type="GO" id="GO:0006777">
    <property type="term" value="P:Mo-molybdopterin cofactor biosynthetic process"/>
    <property type="evidence" value="ECO:0007669"/>
    <property type="project" value="UniProtKB-KW"/>
</dbReference>
<proteinExistence type="inferred from homology"/>
<accession>A0A1G7E6H5</accession>
<evidence type="ECO:0000313" key="13">
    <source>
        <dbReference type="Proteomes" id="UP000199109"/>
    </source>
</evidence>
<evidence type="ECO:0000256" key="2">
    <source>
        <dbReference type="ARBA" id="ARBA00005426"/>
    </source>
</evidence>
<dbReference type="InterPro" id="IPR036563">
    <property type="entry name" value="MoaE_sf"/>
</dbReference>
<evidence type="ECO:0000256" key="4">
    <source>
        <dbReference type="ARBA" id="ARBA00013858"/>
    </source>
</evidence>
<dbReference type="STRING" id="641691.SAMN05421636_10641"/>
<evidence type="ECO:0000256" key="9">
    <source>
        <dbReference type="ARBA" id="ARBA00030781"/>
    </source>
</evidence>
<dbReference type="OrthoDB" id="9803224at2"/>
<comment type="subunit">
    <text evidence="6">Heterotetramer of 2 MoaD subunits and 2 MoaE subunits. Also stable as homodimer. The enzyme changes between these two forms during catalysis.</text>
</comment>
<dbReference type="RefSeq" id="WP_091869090.1">
    <property type="nucleotide sequence ID" value="NZ_FNAO01000006.1"/>
</dbReference>
<dbReference type="EMBL" id="FNAO01000006">
    <property type="protein sequence ID" value="SDE59100.1"/>
    <property type="molecule type" value="Genomic_DNA"/>
</dbReference>